<dbReference type="Proteomes" id="UP000034154">
    <property type="component" value="Unassembled WGS sequence"/>
</dbReference>
<dbReference type="AlphaFoldDB" id="A0A0G1MBD1"/>
<sequence>MSRTPNFDTKIKTILDTTKPGERTCAMTGEKWFMDEEEISWFKRFNVPSSPYSPKVRLWHLAAFFTVYQWWWNKNFDTGEPVLTYVHPATGIRVLPDKDWFARDFSETNLSFSSNRPFFEMFRELQLKVPLNATRNAVEPENSITTVSRGDKNSYFVSACTAKDSVYVLDTDNADRCVDCKGIDNLTECYRVANSVRLFNCKFALESVDCSDCDFIFDCRNCECCFGATNQRNKKFVFFNQQLTEEEWNKKVTEVNLGNYFILEETFKKFVDLVNQQGVWPENFNIQSENSTGDYLIRCGNCVRSTYGLDSFDNYYCYGIFGGARGNAFSCVFPAENCYQTGPASQTANSKFCGSMVRSDDCEYCFNCYDCTHCFGCVGLRNKKYSIFNQEYSEDEYWKKIDELKCSMLERGEYGRPLPMAFTFSYFPESGPVVYLGADLNDWDIIGAPRFEVGADGAFGEIRMTGKTIKKSDEVPADIENLTDDWIGQPIEDSEAGRPFAFLKAEVEFYRKHHIAPPRKHFSVRIRDLLFMSNFGTFEKKNCEKCGVGMLVGINRTFREKHAYCYDCYLKYLEERN</sequence>
<proteinExistence type="predicted"/>
<comment type="caution">
    <text evidence="1">The sequence shown here is derived from an EMBL/GenBank/DDBJ whole genome shotgun (WGS) entry which is preliminary data.</text>
</comment>
<evidence type="ECO:0000313" key="2">
    <source>
        <dbReference type="Proteomes" id="UP000034154"/>
    </source>
</evidence>
<name>A0A0G1MBD1_9BACT</name>
<evidence type="ECO:0000313" key="1">
    <source>
        <dbReference type="EMBL" id="KKT69234.1"/>
    </source>
</evidence>
<protein>
    <recommendedName>
        <fullName evidence="3">Caib/baif family protein</fullName>
    </recommendedName>
</protein>
<reference evidence="1 2" key="1">
    <citation type="journal article" date="2015" name="Nature">
        <title>rRNA introns, odd ribosomes, and small enigmatic genomes across a large radiation of phyla.</title>
        <authorList>
            <person name="Brown C.T."/>
            <person name="Hug L.A."/>
            <person name="Thomas B.C."/>
            <person name="Sharon I."/>
            <person name="Castelle C.J."/>
            <person name="Singh A."/>
            <person name="Wilkins M.J."/>
            <person name="Williams K.H."/>
            <person name="Banfield J.F."/>
        </authorList>
    </citation>
    <scope>NUCLEOTIDE SEQUENCE [LARGE SCALE GENOMIC DNA]</scope>
</reference>
<accession>A0A0G1MBD1</accession>
<organism evidence="1 2">
    <name type="scientific">Candidatus Uhrbacteria bacterium GW2011_GWF2_44_350</name>
    <dbReference type="NCBI Taxonomy" id="1619000"/>
    <lineage>
        <taxon>Bacteria</taxon>
        <taxon>Candidatus Uhriibacteriota</taxon>
    </lineage>
</organism>
<gene>
    <name evidence="1" type="ORF">UW63_C0061G0006</name>
</gene>
<evidence type="ECO:0008006" key="3">
    <source>
        <dbReference type="Google" id="ProtNLM"/>
    </source>
</evidence>
<dbReference type="EMBL" id="LCJB01000061">
    <property type="protein sequence ID" value="KKT69234.1"/>
    <property type="molecule type" value="Genomic_DNA"/>
</dbReference>